<accession>A0A7Y4LVQ0</accession>
<dbReference type="GO" id="GO:0016787">
    <property type="term" value="F:hydrolase activity"/>
    <property type="evidence" value="ECO:0007669"/>
    <property type="project" value="UniProtKB-KW"/>
</dbReference>
<dbReference type="EMBL" id="JAAVLX010000004">
    <property type="protein sequence ID" value="NOJ40637.1"/>
    <property type="molecule type" value="Genomic_DNA"/>
</dbReference>
<feature type="signal peptide" evidence="1">
    <location>
        <begin position="1"/>
        <end position="22"/>
    </location>
</feature>
<organism evidence="3 4">
    <name type="scientific">Bradyrhizobium australiense</name>
    <dbReference type="NCBI Taxonomy" id="2721161"/>
    <lineage>
        <taxon>Bacteria</taxon>
        <taxon>Pseudomonadati</taxon>
        <taxon>Pseudomonadota</taxon>
        <taxon>Alphaproteobacteria</taxon>
        <taxon>Hyphomicrobiales</taxon>
        <taxon>Nitrobacteraceae</taxon>
        <taxon>Bradyrhizobium</taxon>
    </lineage>
</organism>
<evidence type="ECO:0000256" key="1">
    <source>
        <dbReference type="SAM" id="SignalP"/>
    </source>
</evidence>
<keyword evidence="3" id="KW-0378">Hydrolase</keyword>
<dbReference type="Gene3D" id="3.40.710.10">
    <property type="entry name" value="DD-peptidase/beta-lactamase superfamily"/>
    <property type="match status" value="1"/>
</dbReference>
<dbReference type="PANTHER" id="PTHR43283:SF14">
    <property type="entry name" value="BLL8153 PROTEIN"/>
    <property type="match status" value="1"/>
</dbReference>
<dbReference type="AlphaFoldDB" id="A0A7Y4LVQ0"/>
<evidence type="ECO:0000259" key="2">
    <source>
        <dbReference type="Pfam" id="PF00144"/>
    </source>
</evidence>
<reference evidence="3 4" key="1">
    <citation type="submission" date="2020-03" db="EMBL/GenBank/DDBJ databases">
        <title>Bradyrhizobium diversity isolated from nodules of Indigofera sp.</title>
        <authorList>
            <person name="Klepa M."/>
            <person name="Helene L."/>
            <person name="Hungria M."/>
        </authorList>
    </citation>
    <scope>NUCLEOTIDE SEQUENCE [LARGE SCALE GENOMIC DNA]</scope>
    <source>
        <strain evidence="3 4">WSM 1791</strain>
    </source>
</reference>
<dbReference type="Pfam" id="PF00144">
    <property type="entry name" value="Beta-lactamase"/>
    <property type="match status" value="1"/>
</dbReference>
<name>A0A7Y4LVQ0_9BRAD</name>
<gene>
    <name evidence="3" type="ORF">HCN58_13690</name>
</gene>
<protein>
    <submittedName>
        <fullName evidence="3">Serine hydrolase</fullName>
    </submittedName>
</protein>
<comment type="caution">
    <text evidence="3">The sequence shown here is derived from an EMBL/GenBank/DDBJ whole genome shotgun (WGS) entry which is preliminary data.</text>
</comment>
<evidence type="ECO:0000313" key="3">
    <source>
        <dbReference type="EMBL" id="NOJ40637.1"/>
    </source>
</evidence>
<dbReference type="RefSeq" id="WP_171579887.1">
    <property type="nucleotide sequence ID" value="NZ_JAAVLX010000004.1"/>
</dbReference>
<sequence>MQPGRILLSCAVLFALVFPAGAAPDEDLLGKAAGYPIGTRANWYYEESVRVGSFSNVDRILPHYTLAKSSAPMPLPRTSVEPKIEYRFDKQSYSLDDFLAHQRVTGFLLIKGGEILAERYQYDRKPENRFVSHSMAKSIVSLAVGMALAEKKIASLDDTIAKYVPGLAGNPYGETTIRNMLRMASGAPFLEVYDGKDDLAKFNKIRFTQDSVAALRAFTTREVEQGTRFHYASNQTVALTLLLRAVTGTSLSEYLTTRLWHPMGAEADASWVRIKDGTETGSGNFNAVLRDYGRLGILLANDGARDGKQIVPKDYLLDATDWRRHPEAFTPRKATPYFGYGYQFWLFPGEKRRFAMLGVYGQSIFVDPELKLVMVITAAAKNASVGKEPLARERDALWRGVVAKYGSW</sequence>
<keyword evidence="4" id="KW-1185">Reference proteome</keyword>
<proteinExistence type="predicted"/>
<keyword evidence="1" id="KW-0732">Signal</keyword>
<feature type="domain" description="Beta-lactamase-related" evidence="2">
    <location>
        <begin position="107"/>
        <end position="382"/>
    </location>
</feature>
<evidence type="ECO:0000313" key="4">
    <source>
        <dbReference type="Proteomes" id="UP000544122"/>
    </source>
</evidence>
<feature type="chain" id="PRO_5030728380" evidence="1">
    <location>
        <begin position="23"/>
        <end position="408"/>
    </location>
</feature>
<dbReference type="SUPFAM" id="SSF56601">
    <property type="entry name" value="beta-lactamase/transpeptidase-like"/>
    <property type="match status" value="1"/>
</dbReference>
<dbReference type="PANTHER" id="PTHR43283">
    <property type="entry name" value="BETA-LACTAMASE-RELATED"/>
    <property type="match status" value="1"/>
</dbReference>
<dbReference type="InterPro" id="IPR050789">
    <property type="entry name" value="Diverse_Enzym_Activities"/>
</dbReference>
<dbReference type="InterPro" id="IPR012338">
    <property type="entry name" value="Beta-lactam/transpept-like"/>
</dbReference>
<dbReference type="InterPro" id="IPR001466">
    <property type="entry name" value="Beta-lactam-related"/>
</dbReference>
<dbReference type="Proteomes" id="UP000544122">
    <property type="component" value="Unassembled WGS sequence"/>
</dbReference>